<dbReference type="Proteomes" id="UP000006727">
    <property type="component" value="Chromosome 25"/>
</dbReference>
<reference evidence="3 4" key="1">
    <citation type="journal article" date="2008" name="Science">
        <title>The Physcomitrella genome reveals evolutionary insights into the conquest of land by plants.</title>
        <authorList>
            <person name="Rensing S."/>
            <person name="Lang D."/>
            <person name="Zimmer A."/>
            <person name="Terry A."/>
            <person name="Salamov A."/>
            <person name="Shapiro H."/>
            <person name="Nishiyama T."/>
            <person name="Perroud P.-F."/>
            <person name="Lindquist E."/>
            <person name="Kamisugi Y."/>
            <person name="Tanahashi T."/>
            <person name="Sakakibara K."/>
            <person name="Fujita T."/>
            <person name="Oishi K."/>
            <person name="Shin-I T."/>
            <person name="Kuroki Y."/>
            <person name="Toyoda A."/>
            <person name="Suzuki Y."/>
            <person name="Hashimoto A."/>
            <person name="Yamaguchi K."/>
            <person name="Sugano A."/>
            <person name="Kohara Y."/>
            <person name="Fujiyama A."/>
            <person name="Anterola A."/>
            <person name="Aoki S."/>
            <person name="Ashton N."/>
            <person name="Barbazuk W.B."/>
            <person name="Barker E."/>
            <person name="Bennetzen J."/>
            <person name="Bezanilla M."/>
            <person name="Blankenship R."/>
            <person name="Cho S.H."/>
            <person name="Dutcher S."/>
            <person name="Estelle M."/>
            <person name="Fawcett J.A."/>
            <person name="Gundlach H."/>
            <person name="Hanada K."/>
            <person name="Heyl A."/>
            <person name="Hicks K.A."/>
            <person name="Hugh J."/>
            <person name="Lohr M."/>
            <person name="Mayer K."/>
            <person name="Melkozernov A."/>
            <person name="Murata T."/>
            <person name="Nelson D."/>
            <person name="Pils B."/>
            <person name="Prigge M."/>
            <person name="Reiss B."/>
            <person name="Renner T."/>
            <person name="Rombauts S."/>
            <person name="Rushton P."/>
            <person name="Sanderfoot A."/>
            <person name="Schween G."/>
            <person name="Shiu S.-H."/>
            <person name="Stueber K."/>
            <person name="Theodoulou F.L."/>
            <person name="Tu H."/>
            <person name="Van de Peer Y."/>
            <person name="Verrier P.J."/>
            <person name="Waters E."/>
            <person name="Wood A."/>
            <person name="Yang L."/>
            <person name="Cove D."/>
            <person name="Cuming A."/>
            <person name="Hasebe M."/>
            <person name="Lucas S."/>
            <person name="Mishler D.B."/>
            <person name="Reski R."/>
            <person name="Grigoriev I."/>
            <person name="Quatrano R.S."/>
            <person name="Boore J.L."/>
        </authorList>
    </citation>
    <scope>NUCLEOTIDE SEQUENCE [LARGE SCALE GENOMIC DNA]</scope>
    <source>
        <strain evidence="3 4">cv. Gransden 2004</strain>
    </source>
</reference>
<reference evidence="3 4" key="2">
    <citation type="journal article" date="2018" name="Plant J.">
        <title>The Physcomitrella patens chromosome-scale assembly reveals moss genome structure and evolution.</title>
        <authorList>
            <person name="Lang D."/>
            <person name="Ullrich K.K."/>
            <person name="Murat F."/>
            <person name="Fuchs J."/>
            <person name="Jenkins J."/>
            <person name="Haas F.B."/>
            <person name="Piednoel M."/>
            <person name="Gundlach H."/>
            <person name="Van Bel M."/>
            <person name="Meyberg R."/>
            <person name="Vives C."/>
            <person name="Morata J."/>
            <person name="Symeonidi A."/>
            <person name="Hiss M."/>
            <person name="Muchero W."/>
            <person name="Kamisugi Y."/>
            <person name="Saleh O."/>
            <person name="Blanc G."/>
            <person name="Decker E.L."/>
            <person name="van Gessel N."/>
            <person name="Grimwood J."/>
            <person name="Hayes R.D."/>
            <person name="Graham S.W."/>
            <person name="Gunter L.E."/>
            <person name="McDaniel S.F."/>
            <person name="Hoernstein S.N.W."/>
            <person name="Larsson A."/>
            <person name="Li F.W."/>
            <person name="Perroud P.F."/>
            <person name="Phillips J."/>
            <person name="Ranjan P."/>
            <person name="Rokshar D.S."/>
            <person name="Rothfels C.J."/>
            <person name="Schneider L."/>
            <person name="Shu S."/>
            <person name="Stevenson D.W."/>
            <person name="Thummler F."/>
            <person name="Tillich M."/>
            <person name="Villarreal Aguilar J.C."/>
            <person name="Widiez T."/>
            <person name="Wong G.K."/>
            <person name="Wymore A."/>
            <person name="Zhang Y."/>
            <person name="Zimmer A.D."/>
            <person name="Quatrano R.S."/>
            <person name="Mayer K.F.X."/>
            <person name="Goodstein D."/>
            <person name="Casacuberta J.M."/>
            <person name="Vandepoele K."/>
            <person name="Reski R."/>
            <person name="Cuming A.C."/>
            <person name="Tuskan G.A."/>
            <person name="Maumus F."/>
            <person name="Salse J."/>
            <person name="Schmutz J."/>
            <person name="Rensing S.A."/>
        </authorList>
    </citation>
    <scope>NUCLEOTIDE SEQUENCE [LARGE SCALE GENOMIC DNA]</scope>
    <source>
        <strain evidence="3 4">cv. Gransden 2004</strain>
    </source>
</reference>
<protein>
    <recommendedName>
        <fullName evidence="2">SRR1-like domain-containing protein</fullName>
    </recommendedName>
</protein>
<dbReference type="EnsemblPlants" id="Pp3c25_14670V3.4">
    <property type="protein sequence ID" value="Pp3c25_14670V3.4"/>
    <property type="gene ID" value="Pp3c25_14670"/>
</dbReference>
<dbReference type="GO" id="GO:0005737">
    <property type="term" value="C:cytoplasm"/>
    <property type="evidence" value="ECO:0000318"/>
    <property type="project" value="GO_Central"/>
</dbReference>
<evidence type="ECO:0000313" key="3">
    <source>
        <dbReference type="EnsemblPlants" id="Pp3c25_14670V3.4"/>
    </source>
</evidence>
<proteinExistence type="inferred from homology"/>
<dbReference type="PANTHER" id="PTHR28626">
    <property type="entry name" value="SRR1-LIKE PROTEIN"/>
    <property type="match status" value="1"/>
</dbReference>
<organism evidence="3 4">
    <name type="scientific">Physcomitrium patens</name>
    <name type="common">Spreading-leaved earth moss</name>
    <name type="synonym">Physcomitrella patens</name>
    <dbReference type="NCBI Taxonomy" id="3218"/>
    <lineage>
        <taxon>Eukaryota</taxon>
        <taxon>Viridiplantae</taxon>
        <taxon>Streptophyta</taxon>
        <taxon>Embryophyta</taxon>
        <taxon>Bryophyta</taxon>
        <taxon>Bryophytina</taxon>
        <taxon>Bryopsida</taxon>
        <taxon>Funariidae</taxon>
        <taxon>Funariales</taxon>
        <taxon>Funariaceae</taxon>
        <taxon>Physcomitrium</taxon>
    </lineage>
</organism>
<evidence type="ECO:0000259" key="2">
    <source>
        <dbReference type="Pfam" id="PF07985"/>
    </source>
</evidence>
<sequence>MVYIKIGEWGALMEDRTVSISEVEDEWKTGLPRKGKLHAKRPVYKSSEEGLLSYRPGHSPNSILSPWDAEKEHKLRQSLQKSMERVRRSVFYKKLVEQMQRLQILETLVANARRSERLRHDQTIVNEFLAAVQSLGPNPADYETCTFHFSDGSLILETVEYRVKENHVVDMKPAPSSPTVVELVVLGVGSILDSEVSRCQMSLALLLKNQFACIGDLFVFDPVLSAMEYGFLSSLGCTPILRDEKGRRRAYSPTLFYMPHCGAALYNNLLEANMDPWCLGWISILGNSFRKYQDSWEVVQKPMHARPDCLLGLQKYVTEHSVNAALFPCVSAFNDMSWHLFPIKKYFY</sequence>
<dbReference type="PANTHER" id="PTHR28626:SF3">
    <property type="entry name" value="SRR1-LIKE PROTEIN"/>
    <property type="match status" value="1"/>
</dbReference>
<keyword evidence="4" id="KW-1185">Reference proteome</keyword>
<dbReference type="AlphaFoldDB" id="A0A7I4CPF8"/>
<dbReference type="InterPro" id="IPR012942">
    <property type="entry name" value="SRR1-like"/>
</dbReference>
<dbReference type="Gramene" id="Pp3c25_14670V3.4">
    <property type="protein sequence ID" value="Pp3c25_14670V3.4"/>
    <property type="gene ID" value="Pp3c25_14670"/>
</dbReference>
<dbReference type="InterPro" id="IPR040044">
    <property type="entry name" value="SRR1L"/>
</dbReference>
<dbReference type="GO" id="GO:0005634">
    <property type="term" value="C:nucleus"/>
    <property type="evidence" value="ECO:0000318"/>
    <property type="project" value="GO_Central"/>
</dbReference>
<dbReference type="InParanoid" id="A0A7I4CPF8"/>
<reference evidence="3" key="3">
    <citation type="submission" date="2020-12" db="UniProtKB">
        <authorList>
            <consortium name="EnsemblPlants"/>
        </authorList>
    </citation>
    <scope>IDENTIFICATION</scope>
</reference>
<dbReference type="FunCoup" id="A0A7I4CPF8">
    <property type="interactions" value="2449"/>
</dbReference>
<dbReference type="Pfam" id="PF07985">
    <property type="entry name" value="SRR1"/>
    <property type="match status" value="1"/>
</dbReference>
<evidence type="ECO:0000313" key="4">
    <source>
        <dbReference type="Proteomes" id="UP000006727"/>
    </source>
</evidence>
<accession>A0A7I4CPF8</accession>
<gene>
    <name evidence="3" type="primary">LOC112277406</name>
</gene>
<feature type="domain" description="SRR1-like" evidence="2">
    <location>
        <begin position="174"/>
        <end position="340"/>
    </location>
</feature>
<dbReference type="EMBL" id="ABEU02000025">
    <property type="status" value="NOT_ANNOTATED_CDS"/>
    <property type="molecule type" value="Genomic_DNA"/>
</dbReference>
<name>A0A7I4CPF8_PHYPA</name>
<comment type="similarity">
    <text evidence="1">Belongs to the SRR1 family.</text>
</comment>
<evidence type="ECO:0000256" key="1">
    <source>
        <dbReference type="ARBA" id="ARBA00009856"/>
    </source>
</evidence>